<dbReference type="PATRIC" id="fig|1306953.7.peg.2360"/>
<evidence type="ECO:0000256" key="1">
    <source>
        <dbReference type="SAM" id="MobiDB-lite"/>
    </source>
</evidence>
<keyword evidence="2" id="KW-0732">Signal</keyword>
<feature type="region of interest" description="Disordered" evidence="1">
    <location>
        <begin position="110"/>
        <end position="136"/>
    </location>
</feature>
<reference evidence="3" key="1">
    <citation type="submission" date="2015-02" db="EMBL/GenBank/DDBJ databases">
        <authorList>
            <person name="Chooi Y.-H."/>
        </authorList>
    </citation>
    <scope>NUCLEOTIDE SEQUENCE [LARGE SCALE GENOMIC DNA]</scope>
    <source>
        <strain evidence="3">LAMA 915</strain>
    </source>
</reference>
<evidence type="ECO:0000313" key="3">
    <source>
        <dbReference type="EMBL" id="KNH01265.1"/>
    </source>
</evidence>
<dbReference type="Proteomes" id="UP000037446">
    <property type="component" value="Unassembled WGS sequence"/>
</dbReference>
<evidence type="ECO:0000256" key="2">
    <source>
        <dbReference type="SAM" id="SignalP"/>
    </source>
</evidence>
<dbReference type="EMBL" id="JYNE01000027">
    <property type="protein sequence ID" value="KNH01265.1"/>
    <property type="molecule type" value="Genomic_DNA"/>
</dbReference>
<protein>
    <submittedName>
        <fullName evidence="3">Uncharacterized protein</fullName>
    </submittedName>
</protein>
<proteinExistence type="predicted"/>
<dbReference type="STRING" id="1306953.J121_2283"/>
<sequence>MTFKLLPIVVLGALITGCSNETNADTETPIEGSERASPAAYVMGPGRYAIEGGDGTVYSQTVVKPDGTYADLDGEGNEVGRGTWRDERGLACFDPDGDGPDQQERCWTNSALAEDGSFTSTRDDGSESYTIRPIGG</sequence>
<name>A0A0L1KB40_9SPHN</name>
<comment type="caution">
    <text evidence="3">The sequence shown here is derived from an EMBL/GenBank/DDBJ whole genome shotgun (WGS) entry which is preliminary data.</text>
</comment>
<feature type="chain" id="PRO_5005554720" evidence="2">
    <location>
        <begin position="25"/>
        <end position="136"/>
    </location>
</feature>
<feature type="signal peptide" evidence="2">
    <location>
        <begin position="1"/>
        <end position="24"/>
    </location>
</feature>
<dbReference type="PROSITE" id="PS51257">
    <property type="entry name" value="PROKAR_LIPOPROTEIN"/>
    <property type="match status" value="1"/>
</dbReference>
<dbReference type="RefSeq" id="WP_050601219.1">
    <property type="nucleotide sequence ID" value="NZ_JYNE01000027.1"/>
</dbReference>
<organism evidence="3 4">
    <name type="scientific">Qipengyuania citrea LAMA 915</name>
    <dbReference type="NCBI Taxonomy" id="1306953"/>
    <lineage>
        <taxon>Bacteria</taxon>
        <taxon>Pseudomonadati</taxon>
        <taxon>Pseudomonadota</taxon>
        <taxon>Alphaproteobacteria</taxon>
        <taxon>Sphingomonadales</taxon>
        <taxon>Erythrobacteraceae</taxon>
        <taxon>Qipengyuania</taxon>
    </lineage>
</organism>
<gene>
    <name evidence="3" type="ORF">J121_2283</name>
</gene>
<accession>A0A0L1KB40</accession>
<evidence type="ECO:0000313" key="4">
    <source>
        <dbReference type="Proteomes" id="UP000037446"/>
    </source>
</evidence>
<dbReference type="AlphaFoldDB" id="A0A0L1KB40"/>